<dbReference type="PROSITE" id="PS51186">
    <property type="entry name" value="GNAT"/>
    <property type="match status" value="1"/>
</dbReference>
<dbReference type="Gene3D" id="3.40.630.30">
    <property type="match status" value="1"/>
</dbReference>
<dbReference type="PANTHER" id="PTHR31438">
    <property type="entry name" value="LYSINE N-ACYLTRANSFERASE C17G9.06C-RELATED"/>
    <property type="match status" value="1"/>
</dbReference>
<dbReference type="Proteomes" id="UP000580891">
    <property type="component" value="Unassembled WGS sequence"/>
</dbReference>
<evidence type="ECO:0000256" key="1">
    <source>
        <dbReference type="ARBA" id="ARBA00003818"/>
    </source>
</evidence>
<evidence type="ECO:0000256" key="2">
    <source>
        <dbReference type="ARBA" id="ARBA00004924"/>
    </source>
</evidence>
<dbReference type="Pfam" id="PF13523">
    <property type="entry name" value="Acetyltransf_8"/>
    <property type="match status" value="1"/>
</dbReference>
<name>A0A7V9Z1G1_9BACL</name>
<reference evidence="7 8" key="1">
    <citation type="submission" date="2020-07" db="EMBL/GenBank/DDBJ databases">
        <title>Genomic Encyclopedia of Type Strains, Phase IV (KMG-IV): sequencing the most valuable type-strain genomes for metagenomic binning, comparative biology and taxonomic classification.</title>
        <authorList>
            <person name="Goeker M."/>
        </authorList>
    </citation>
    <scope>NUCLEOTIDE SEQUENCE [LARGE SCALE GENOMIC DNA]</scope>
    <source>
        <strain evidence="7 8">DSM 25220</strain>
    </source>
</reference>
<evidence type="ECO:0000313" key="8">
    <source>
        <dbReference type="Proteomes" id="UP000580891"/>
    </source>
</evidence>
<gene>
    <name evidence="7" type="ORF">HNQ85_002496</name>
</gene>
<keyword evidence="4" id="KW-0046">Antibiotic resistance</keyword>
<evidence type="ECO:0000256" key="5">
    <source>
        <dbReference type="ARBA" id="ARBA00031122"/>
    </source>
</evidence>
<protein>
    <recommendedName>
        <fullName evidence="3">Lysine N-acyltransferase MbtK</fullName>
    </recommendedName>
    <alternativeName>
        <fullName evidence="5">Mycobactin synthase protein K</fullName>
    </alternativeName>
</protein>
<evidence type="ECO:0000256" key="3">
    <source>
        <dbReference type="ARBA" id="ARBA00020586"/>
    </source>
</evidence>
<dbReference type="InterPro" id="IPR019432">
    <property type="entry name" value="Acyltransferase_MbtK/IucB-like"/>
</dbReference>
<proteinExistence type="predicted"/>
<dbReference type="GO" id="GO:0046677">
    <property type="term" value="P:response to antibiotic"/>
    <property type="evidence" value="ECO:0007669"/>
    <property type="project" value="UniProtKB-KW"/>
</dbReference>
<dbReference type="RefSeq" id="WP_181537994.1">
    <property type="nucleotide sequence ID" value="NZ_JACDUU010000006.1"/>
</dbReference>
<comment type="caution">
    <text evidence="7">The sequence shown here is derived from an EMBL/GenBank/DDBJ whole genome shotgun (WGS) entry which is preliminary data.</text>
</comment>
<organism evidence="7 8">
    <name type="scientific">[Anoxybacillus] calidus</name>
    <dbReference type="NCBI Taxonomy" id="575178"/>
    <lineage>
        <taxon>Bacteria</taxon>
        <taxon>Bacillati</taxon>
        <taxon>Bacillota</taxon>
        <taxon>Bacilli</taxon>
        <taxon>Bacillales</taxon>
        <taxon>Anoxybacillaceae</taxon>
        <taxon>Paranoxybacillus</taxon>
    </lineage>
</organism>
<comment type="function">
    <text evidence="1">Acyltransferase required for the direct transfer of medium- to long-chain fatty acyl moieties from a carrier protein (MbtL) on to the epsilon-amino group of lysine residue in the mycobactin core.</text>
</comment>
<accession>A0A7V9Z1G1</accession>
<sequence length="201" mass="24312">MKSKVFIKPDYPFERYDSIIKKTITFRQVSMKEDLRRLHSWMHEQHVIPFWKLNISLKDYADHLQKFLQDAHQTLLIGELDGVPMSYWESYWVKGDMIGNYYEFDEYDQGIHLLIGPRKFLGKGFIYPLLMTILYKKLQIPETKKIIAEPDIRNEKMIHVFKKCGFQPVKEVQLPDKTGLLMVCERKVFERRWTDWQMNRF</sequence>
<comment type="pathway">
    <text evidence="2">Siderophore biosynthesis.</text>
</comment>
<dbReference type="SUPFAM" id="SSF55729">
    <property type="entry name" value="Acyl-CoA N-acyltransferases (Nat)"/>
    <property type="match status" value="1"/>
</dbReference>
<dbReference type="EMBL" id="JACDUU010000006">
    <property type="protein sequence ID" value="MBA2872187.1"/>
    <property type="molecule type" value="Genomic_DNA"/>
</dbReference>
<evidence type="ECO:0000259" key="6">
    <source>
        <dbReference type="PROSITE" id="PS51186"/>
    </source>
</evidence>
<keyword evidence="8" id="KW-1185">Reference proteome</keyword>
<dbReference type="GO" id="GO:0019290">
    <property type="term" value="P:siderophore biosynthetic process"/>
    <property type="evidence" value="ECO:0007669"/>
    <property type="project" value="InterPro"/>
</dbReference>
<dbReference type="AlphaFoldDB" id="A0A7V9Z1G1"/>
<dbReference type="GO" id="GO:0016410">
    <property type="term" value="F:N-acyltransferase activity"/>
    <property type="evidence" value="ECO:0007669"/>
    <property type="project" value="TreeGrafter"/>
</dbReference>
<dbReference type="InterPro" id="IPR000182">
    <property type="entry name" value="GNAT_dom"/>
</dbReference>
<evidence type="ECO:0000313" key="7">
    <source>
        <dbReference type="EMBL" id="MBA2872187.1"/>
    </source>
</evidence>
<dbReference type="InterPro" id="IPR016181">
    <property type="entry name" value="Acyl_CoA_acyltransferase"/>
</dbReference>
<dbReference type="PANTHER" id="PTHR31438:SF1">
    <property type="entry name" value="LYSINE N-ACYLTRANSFERASE C17G9.06C-RELATED"/>
    <property type="match status" value="1"/>
</dbReference>
<keyword evidence="7" id="KW-0808">Transferase</keyword>
<feature type="domain" description="N-acetyltransferase" evidence="6">
    <location>
        <begin position="24"/>
        <end position="187"/>
    </location>
</feature>
<dbReference type="SMART" id="SM01006">
    <property type="entry name" value="AlcB"/>
    <property type="match status" value="1"/>
</dbReference>
<evidence type="ECO:0000256" key="4">
    <source>
        <dbReference type="ARBA" id="ARBA00023251"/>
    </source>
</evidence>